<dbReference type="Proteomes" id="UP000092124">
    <property type="component" value="Unassembled WGS sequence"/>
</dbReference>
<dbReference type="EMBL" id="LZPO01079671">
    <property type="protein sequence ID" value="OBS67493.1"/>
    <property type="molecule type" value="Genomic_DNA"/>
</dbReference>
<dbReference type="InterPro" id="IPR013588">
    <property type="entry name" value="MAP2_projctn"/>
</dbReference>
<protein>
    <recommendedName>
        <fullName evidence="2">MAP2/Tau projection domain-containing protein</fullName>
    </recommendedName>
</protein>
<feature type="compositionally biased region" description="Basic and acidic residues" evidence="1">
    <location>
        <begin position="250"/>
        <end position="265"/>
    </location>
</feature>
<gene>
    <name evidence="3" type="ORF">A6R68_03966</name>
</gene>
<sequence length="287" mass="31821">MEFPEQQKLTSSFAEPLDKGEKELEMQSKPGEDFEHAALVPQPETTITPQDKKDLQDTEGEKSPSIPFVHTFGTNLEDVKQNTEPSIAVPSIGLSAEPLAPKEQKDWFIEMPMESKKDEWGLAAPISPGPLTPMREKDVLEDIPRWEGKQFDSPMPSPFHGGSFTLPLDTTKNERVTEEPQPLPPLFFQPDDKASLQDTSGLATAKDTSRDEKPQEEKADSVVDVPVSEAATVPKDAPSPVVEGYVRESISGEEKDATNQEKKETSTPSRQEPTLTENEPQTKLEEK</sequence>
<evidence type="ECO:0000256" key="1">
    <source>
        <dbReference type="SAM" id="MobiDB-lite"/>
    </source>
</evidence>
<comment type="caution">
    <text evidence="3">The sequence shown here is derived from an EMBL/GenBank/DDBJ whole genome shotgun (WGS) entry which is preliminary data.</text>
</comment>
<feature type="non-terminal residue" evidence="3">
    <location>
        <position position="287"/>
    </location>
</feature>
<reference evidence="3 4" key="1">
    <citation type="submission" date="2016-06" db="EMBL/GenBank/DDBJ databases">
        <title>The Draft Genome Sequence and Annotation of the Desert Woodrat Neotoma lepida.</title>
        <authorList>
            <person name="Campbell M."/>
            <person name="Oakeson K.F."/>
            <person name="Yandell M."/>
            <person name="Halpert J.R."/>
            <person name="Dearing D."/>
        </authorList>
    </citation>
    <scope>NUCLEOTIDE SEQUENCE [LARGE SCALE GENOMIC DNA]</scope>
    <source>
        <strain evidence="3">417</strain>
        <tissue evidence="3">Liver</tissue>
    </source>
</reference>
<accession>A0A1A6GMI1</accession>
<evidence type="ECO:0000313" key="4">
    <source>
        <dbReference type="Proteomes" id="UP000092124"/>
    </source>
</evidence>
<dbReference type="Pfam" id="PF08377">
    <property type="entry name" value="MAP2_projctn"/>
    <property type="match status" value="1"/>
</dbReference>
<dbReference type="AlphaFoldDB" id="A0A1A6GMI1"/>
<feature type="domain" description="MAP2/Tau projection" evidence="2">
    <location>
        <begin position="220"/>
        <end position="287"/>
    </location>
</feature>
<feature type="region of interest" description="Disordered" evidence="1">
    <location>
        <begin position="1"/>
        <end position="69"/>
    </location>
</feature>
<proteinExistence type="predicted"/>
<feature type="compositionally biased region" description="Polar residues" evidence="1">
    <location>
        <begin position="266"/>
        <end position="279"/>
    </location>
</feature>
<organism evidence="3 4">
    <name type="scientific">Neotoma lepida</name>
    <name type="common">Desert woodrat</name>
    <dbReference type="NCBI Taxonomy" id="56216"/>
    <lineage>
        <taxon>Eukaryota</taxon>
        <taxon>Metazoa</taxon>
        <taxon>Chordata</taxon>
        <taxon>Craniata</taxon>
        <taxon>Vertebrata</taxon>
        <taxon>Euteleostomi</taxon>
        <taxon>Mammalia</taxon>
        <taxon>Eutheria</taxon>
        <taxon>Euarchontoglires</taxon>
        <taxon>Glires</taxon>
        <taxon>Rodentia</taxon>
        <taxon>Myomorpha</taxon>
        <taxon>Muroidea</taxon>
        <taxon>Cricetidae</taxon>
        <taxon>Neotominae</taxon>
        <taxon>Neotoma</taxon>
    </lineage>
</organism>
<keyword evidence="4" id="KW-1185">Reference proteome</keyword>
<feature type="compositionally biased region" description="Basic and acidic residues" evidence="1">
    <location>
        <begin position="50"/>
        <end position="62"/>
    </location>
</feature>
<evidence type="ECO:0000259" key="2">
    <source>
        <dbReference type="Pfam" id="PF08377"/>
    </source>
</evidence>
<dbReference type="STRING" id="56216.A0A1A6GMI1"/>
<feature type="compositionally biased region" description="Basic and acidic residues" evidence="1">
    <location>
        <begin position="16"/>
        <end position="36"/>
    </location>
</feature>
<feature type="region of interest" description="Disordered" evidence="1">
    <location>
        <begin position="147"/>
        <end position="287"/>
    </location>
</feature>
<name>A0A1A6GMI1_NEOLE</name>
<evidence type="ECO:0000313" key="3">
    <source>
        <dbReference type="EMBL" id="OBS67493.1"/>
    </source>
</evidence>
<feature type="compositionally biased region" description="Basic and acidic residues" evidence="1">
    <location>
        <begin position="207"/>
        <end position="221"/>
    </location>
</feature>